<accession>A0ABS9LC82</accession>
<evidence type="ECO:0000256" key="2">
    <source>
        <dbReference type="ARBA" id="ARBA00022723"/>
    </source>
</evidence>
<evidence type="ECO:0000256" key="1">
    <source>
        <dbReference type="ARBA" id="ARBA00001947"/>
    </source>
</evidence>
<dbReference type="InterPro" id="IPR020843">
    <property type="entry name" value="ER"/>
</dbReference>
<keyword evidence="2 5" id="KW-0479">Metal-binding</keyword>
<dbReference type="SMART" id="SM00829">
    <property type="entry name" value="PKS_ER"/>
    <property type="match status" value="1"/>
</dbReference>
<dbReference type="PROSITE" id="PS00059">
    <property type="entry name" value="ADH_ZINC"/>
    <property type="match status" value="1"/>
</dbReference>
<evidence type="ECO:0000313" key="8">
    <source>
        <dbReference type="Proteomes" id="UP001165368"/>
    </source>
</evidence>
<dbReference type="Pfam" id="PF00107">
    <property type="entry name" value="ADH_zinc_N"/>
    <property type="match status" value="1"/>
</dbReference>
<keyword evidence="8" id="KW-1185">Reference proteome</keyword>
<dbReference type="RefSeq" id="WP_237825999.1">
    <property type="nucleotide sequence ID" value="NZ_JAKLTQ010000022.1"/>
</dbReference>
<dbReference type="CDD" id="cd08254">
    <property type="entry name" value="hydroxyacyl_CoA_DH"/>
    <property type="match status" value="1"/>
</dbReference>
<organism evidence="7 8">
    <name type="scientific">Arthrobacter hankyongi</name>
    <dbReference type="NCBI Taxonomy" id="2904801"/>
    <lineage>
        <taxon>Bacteria</taxon>
        <taxon>Bacillati</taxon>
        <taxon>Actinomycetota</taxon>
        <taxon>Actinomycetes</taxon>
        <taxon>Micrococcales</taxon>
        <taxon>Micrococcaceae</taxon>
        <taxon>Arthrobacter</taxon>
    </lineage>
</organism>
<comment type="cofactor">
    <cofactor evidence="1 5">
        <name>Zn(2+)</name>
        <dbReference type="ChEBI" id="CHEBI:29105"/>
    </cofactor>
</comment>
<evidence type="ECO:0000313" key="7">
    <source>
        <dbReference type="EMBL" id="MCG2624280.1"/>
    </source>
</evidence>
<dbReference type="PANTHER" id="PTHR43401:SF5">
    <property type="entry name" value="ALCOHOL DEHYDROGENASE-RELATED"/>
    <property type="match status" value="1"/>
</dbReference>
<feature type="domain" description="Enoyl reductase (ER)" evidence="6">
    <location>
        <begin position="8"/>
        <end position="312"/>
    </location>
</feature>
<dbReference type="InterPro" id="IPR013154">
    <property type="entry name" value="ADH-like_N"/>
</dbReference>
<name>A0ABS9LC82_9MICC</name>
<keyword evidence="3 5" id="KW-0862">Zinc</keyword>
<proteinExistence type="inferred from homology"/>
<dbReference type="Gene3D" id="3.90.180.10">
    <property type="entry name" value="Medium-chain alcohol dehydrogenases, catalytic domain"/>
    <property type="match status" value="2"/>
</dbReference>
<dbReference type="Proteomes" id="UP001165368">
    <property type="component" value="Unassembled WGS sequence"/>
</dbReference>
<evidence type="ECO:0000256" key="4">
    <source>
        <dbReference type="ARBA" id="ARBA00023002"/>
    </source>
</evidence>
<evidence type="ECO:0000256" key="5">
    <source>
        <dbReference type="RuleBase" id="RU361277"/>
    </source>
</evidence>
<dbReference type="InterPro" id="IPR011032">
    <property type="entry name" value="GroES-like_sf"/>
</dbReference>
<comment type="caution">
    <text evidence="7">The sequence shown here is derived from an EMBL/GenBank/DDBJ whole genome shotgun (WGS) entry which is preliminary data.</text>
</comment>
<gene>
    <name evidence="7" type="ORF">LVY72_20530</name>
</gene>
<dbReference type="InterPro" id="IPR013149">
    <property type="entry name" value="ADH-like_C"/>
</dbReference>
<protein>
    <submittedName>
        <fullName evidence="7">Zinc-binding dehydrogenase</fullName>
    </submittedName>
</protein>
<dbReference type="Gene3D" id="3.40.50.720">
    <property type="entry name" value="NAD(P)-binding Rossmann-like Domain"/>
    <property type="match status" value="1"/>
</dbReference>
<dbReference type="InterPro" id="IPR050129">
    <property type="entry name" value="Zn_alcohol_dh"/>
</dbReference>
<dbReference type="InterPro" id="IPR002328">
    <property type="entry name" value="ADH_Zn_CS"/>
</dbReference>
<dbReference type="SUPFAM" id="SSF50129">
    <property type="entry name" value="GroES-like"/>
    <property type="match status" value="1"/>
</dbReference>
<dbReference type="InterPro" id="IPR036291">
    <property type="entry name" value="NAD(P)-bd_dom_sf"/>
</dbReference>
<dbReference type="PANTHER" id="PTHR43401">
    <property type="entry name" value="L-THREONINE 3-DEHYDROGENASE"/>
    <property type="match status" value="1"/>
</dbReference>
<evidence type="ECO:0000259" key="6">
    <source>
        <dbReference type="SMART" id="SM00829"/>
    </source>
</evidence>
<comment type="similarity">
    <text evidence="5">Belongs to the zinc-containing alcohol dehydrogenase family.</text>
</comment>
<dbReference type="Pfam" id="PF08240">
    <property type="entry name" value="ADH_N"/>
    <property type="match status" value="1"/>
</dbReference>
<evidence type="ECO:0000256" key="3">
    <source>
        <dbReference type="ARBA" id="ARBA00022833"/>
    </source>
</evidence>
<keyword evidence="4" id="KW-0560">Oxidoreductase</keyword>
<reference evidence="7" key="1">
    <citation type="submission" date="2022-01" db="EMBL/GenBank/DDBJ databases">
        <authorList>
            <person name="Jo J.-H."/>
            <person name="Im W.-T."/>
        </authorList>
    </citation>
    <scope>NUCLEOTIDE SEQUENCE</scope>
    <source>
        <strain evidence="7">I2-34</strain>
    </source>
</reference>
<dbReference type="SUPFAM" id="SSF51735">
    <property type="entry name" value="NAD(P)-binding Rossmann-fold domains"/>
    <property type="match status" value="1"/>
</dbReference>
<sequence length="316" mass="32618">MKAWQFTNTHEPLVLADVEEPSAAPGGVVIDIKAAGLCHSDVGMLEDEGWLSTLAKRPITLGHEVAGVITEVGDGVTDFQVGDCVGFCPTTSVGAPGYGFDGGFSFKAAIGQEALVRIPDNVSFLQGAAGTDAGMTSHHAVIANGQVKAGDKVGIIGFGGLGSIGARVAVLAGAQVYVAEVNENIWEQAKEIGATAVAKSIADFKEVGLDVVVDFAGFGTTTAEAIETVRRGGRVVQVGMGRLESTISTKALILSEVTLVGSQGGTKEDVQGVYDFFATGQLNPTITEISFGEIPEGLEKLKRGEVVGRLVARIAD</sequence>
<dbReference type="EMBL" id="JAKLTQ010000022">
    <property type="protein sequence ID" value="MCG2624280.1"/>
    <property type="molecule type" value="Genomic_DNA"/>
</dbReference>